<dbReference type="Proteomes" id="UP001153076">
    <property type="component" value="Unassembled WGS sequence"/>
</dbReference>
<sequence>MSAKLTLRRLHCTLFKVRRFFSPCWAQNEIPCGCIRCCSSSSSSSFSFTARHHFLQQFLPFACSNSFNFHVINPNERRRIVVGLSRMIQQGRVRLLVAFSLKFCPYLLVEIMKSLYSRQTAFAFFKVALAFQDDSDNTIKTCCLAAHLLAAEDMRFLAQDVIYHVILKIGSTKSRDLLELMWDGHRSYEPDFSVLDSLMRGFLRAGLVPLALDVLNRMRNVGVLPSPSALTILLKLLLRIGDYGSLWKLFRDLVRNGPPPSVFTFNAIILGFCRKGFLSTGESLLHVMHKFHCEPDVHTYNILIGTYCTRGRTEDALDWRQLMIERDCNPSCWTYNTLVSAMCKEGNLAPARNLFHEMHERGLSPNTVLYNALINGYVKAGQIDQANDLFEEMRRQGVSPDGITFNTLVAGFYRYGREKDAERLLMVFSLSHLVPDHLLPDVSVASLCWAGQLDEALKLLEELLERGLPLTVIAFNSVIAAFGKAGLERKAFDTYKMMVRFGFMPSSSTCCSLLMGLSNKGRLQEAKELLDHMIQKCLPVNKAAFTLLLDAIAAFVDMHMVGLAPNTDTYNILIKGYCKQFDVHSAEALVNKMHVGGWNPDITTYNILMHGLCSCRRINQAIVMLDEIISAGLVPDSATYNIMVNAVCGDMLDRAMILTAKLLKVVFTPNIVTINSLLSHFCKQGLPHKALMWGQRFYEIGFHFDDITSKILDKAYSDLQENMEASVLKGLNGTAALIEGYQLHE</sequence>
<dbReference type="OrthoDB" id="185373at2759"/>
<feature type="domain" description="Pentatricopeptide repeat-containing protein-mitochondrial" evidence="4">
    <location>
        <begin position="456"/>
        <end position="558"/>
    </location>
</feature>
<dbReference type="InterPro" id="IPR057027">
    <property type="entry name" value="TPR_mt"/>
</dbReference>
<keyword evidence="2" id="KW-0677">Repeat</keyword>
<dbReference type="Pfam" id="PF13041">
    <property type="entry name" value="PPR_2"/>
    <property type="match status" value="3"/>
</dbReference>
<dbReference type="InterPro" id="IPR011990">
    <property type="entry name" value="TPR-like_helical_dom_sf"/>
</dbReference>
<organism evidence="5 6">
    <name type="scientific">Carnegiea gigantea</name>
    <dbReference type="NCBI Taxonomy" id="171969"/>
    <lineage>
        <taxon>Eukaryota</taxon>
        <taxon>Viridiplantae</taxon>
        <taxon>Streptophyta</taxon>
        <taxon>Embryophyta</taxon>
        <taxon>Tracheophyta</taxon>
        <taxon>Spermatophyta</taxon>
        <taxon>Magnoliopsida</taxon>
        <taxon>eudicotyledons</taxon>
        <taxon>Gunneridae</taxon>
        <taxon>Pentapetalae</taxon>
        <taxon>Caryophyllales</taxon>
        <taxon>Cactineae</taxon>
        <taxon>Cactaceae</taxon>
        <taxon>Cactoideae</taxon>
        <taxon>Echinocereeae</taxon>
        <taxon>Carnegiea</taxon>
    </lineage>
</organism>
<feature type="repeat" description="PPR" evidence="3">
    <location>
        <begin position="296"/>
        <end position="330"/>
    </location>
</feature>
<evidence type="ECO:0000256" key="2">
    <source>
        <dbReference type="ARBA" id="ARBA00022737"/>
    </source>
</evidence>
<dbReference type="PANTHER" id="PTHR47933">
    <property type="entry name" value="PENTATRICOPEPTIDE REPEAT-CONTAINING PROTEIN 1, MITOCHONDRIAL"/>
    <property type="match status" value="1"/>
</dbReference>
<evidence type="ECO:0000259" key="4">
    <source>
        <dbReference type="Pfam" id="PF23276"/>
    </source>
</evidence>
<dbReference type="PANTHER" id="PTHR47933:SF32">
    <property type="entry name" value="OS06G0152500 PROTEIN"/>
    <property type="match status" value="1"/>
</dbReference>
<feature type="repeat" description="PPR" evidence="3">
    <location>
        <begin position="566"/>
        <end position="600"/>
    </location>
</feature>
<evidence type="ECO:0000256" key="3">
    <source>
        <dbReference type="PROSITE-ProRule" id="PRU00708"/>
    </source>
</evidence>
<gene>
    <name evidence="5" type="ORF">Cgig2_033249</name>
</gene>
<feature type="repeat" description="PPR" evidence="3">
    <location>
        <begin position="261"/>
        <end position="295"/>
    </location>
</feature>
<dbReference type="Pfam" id="PF23276">
    <property type="entry name" value="TPR_24"/>
    <property type="match status" value="1"/>
</dbReference>
<dbReference type="NCBIfam" id="TIGR00756">
    <property type="entry name" value="PPR"/>
    <property type="match status" value="9"/>
</dbReference>
<keyword evidence="6" id="KW-1185">Reference proteome</keyword>
<dbReference type="GO" id="GO:0003729">
    <property type="term" value="F:mRNA binding"/>
    <property type="evidence" value="ECO:0007669"/>
    <property type="project" value="TreeGrafter"/>
</dbReference>
<feature type="repeat" description="PPR" evidence="3">
    <location>
        <begin position="331"/>
        <end position="365"/>
    </location>
</feature>
<dbReference type="InterPro" id="IPR002885">
    <property type="entry name" value="PPR_rpt"/>
</dbReference>
<dbReference type="InterPro" id="IPR051240">
    <property type="entry name" value="Mito_RNA-Proc/Resp"/>
</dbReference>
<evidence type="ECO:0000313" key="5">
    <source>
        <dbReference type="EMBL" id="KAJ8450055.1"/>
    </source>
</evidence>
<evidence type="ECO:0000313" key="6">
    <source>
        <dbReference type="Proteomes" id="UP001153076"/>
    </source>
</evidence>
<dbReference type="Pfam" id="PF12854">
    <property type="entry name" value="PPR_1"/>
    <property type="match status" value="1"/>
</dbReference>
<comment type="caution">
    <text evidence="5">The sequence shown here is derived from an EMBL/GenBank/DDBJ whole genome shotgun (WGS) entry which is preliminary data.</text>
</comment>
<proteinExistence type="inferred from homology"/>
<feature type="repeat" description="PPR" evidence="3">
    <location>
        <begin position="366"/>
        <end position="400"/>
    </location>
</feature>
<dbReference type="EMBL" id="JAKOGI010000017">
    <property type="protein sequence ID" value="KAJ8450055.1"/>
    <property type="molecule type" value="Genomic_DNA"/>
</dbReference>
<feature type="repeat" description="PPR" evidence="3">
    <location>
        <begin position="506"/>
        <end position="540"/>
    </location>
</feature>
<reference evidence="5" key="1">
    <citation type="submission" date="2022-04" db="EMBL/GenBank/DDBJ databases">
        <title>Carnegiea gigantea Genome sequencing and assembly v2.</title>
        <authorList>
            <person name="Copetti D."/>
            <person name="Sanderson M.J."/>
            <person name="Burquez A."/>
            <person name="Wojciechowski M.F."/>
        </authorList>
    </citation>
    <scope>NUCLEOTIDE SEQUENCE</scope>
    <source>
        <strain evidence="5">SGP5-SGP5p</strain>
        <tissue evidence="5">Aerial part</tissue>
    </source>
</reference>
<dbReference type="Pfam" id="PF01535">
    <property type="entry name" value="PPR"/>
    <property type="match status" value="2"/>
</dbReference>
<evidence type="ECO:0000256" key="1">
    <source>
        <dbReference type="ARBA" id="ARBA00007626"/>
    </source>
</evidence>
<dbReference type="SUPFAM" id="SSF48452">
    <property type="entry name" value="TPR-like"/>
    <property type="match status" value="1"/>
</dbReference>
<name>A0A9Q1KVW8_9CARY</name>
<dbReference type="AlphaFoldDB" id="A0A9Q1KVW8"/>
<protein>
    <recommendedName>
        <fullName evidence="4">Pentatricopeptide repeat-containing protein-mitochondrial domain-containing protein</fullName>
    </recommendedName>
</protein>
<feature type="repeat" description="PPR" evidence="3">
    <location>
        <begin position="191"/>
        <end position="225"/>
    </location>
</feature>
<accession>A0A9Q1KVW8</accession>
<feature type="repeat" description="PPR" evidence="3">
    <location>
        <begin position="601"/>
        <end position="635"/>
    </location>
</feature>
<dbReference type="Gene3D" id="1.25.40.10">
    <property type="entry name" value="Tetratricopeptide repeat domain"/>
    <property type="match status" value="6"/>
</dbReference>
<feature type="repeat" description="PPR" evidence="3">
    <location>
        <begin position="471"/>
        <end position="505"/>
    </location>
</feature>
<dbReference type="PROSITE" id="PS51375">
    <property type="entry name" value="PPR"/>
    <property type="match status" value="9"/>
</dbReference>
<comment type="similarity">
    <text evidence="1">Belongs to the PPR family. P subfamily.</text>
</comment>